<dbReference type="RefSeq" id="WP_008486545.1">
    <property type="nucleotide sequence ID" value="NZ_AMRI01000035.1"/>
</dbReference>
<dbReference type="OrthoDB" id="6121517at2"/>
<keyword evidence="3" id="KW-1185">Reference proteome</keyword>
<feature type="transmembrane region" description="Helical" evidence="1">
    <location>
        <begin position="26"/>
        <end position="49"/>
    </location>
</feature>
<keyword evidence="1" id="KW-0472">Membrane</keyword>
<proteinExistence type="predicted"/>
<sequence>MSTPVSSHNLLISPWRWRPWLDRAPLLLVVPALFWLGWPALLLLIPLWWVRLPPAPALLWLNEAGQLRLDGTAVTLQRAMKSPHLVMFRAGGYWYWLYRAELGEADWRRLKRCLGAAP</sequence>
<evidence type="ECO:0000313" key="3">
    <source>
        <dbReference type="Proteomes" id="UP000006755"/>
    </source>
</evidence>
<reference evidence="2 3" key="1">
    <citation type="journal article" date="2012" name="J. Bacteriol.">
        <title>Genome Sequence of Gallaecimonas xiamenensis Type Strain 3-C-1.</title>
        <authorList>
            <person name="Lai Q."/>
            <person name="Wang L."/>
            <person name="Wang W."/>
            <person name="Shao Z."/>
        </authorList>
    </citation>
    <scope>NUCLEOTIDE SEQUENCE [LARGE SCALE GENOMIC DNA]</scope>
    <source>
        <strain evidence="2 3">3-C-1</strain>
    </source>
</reference>
<organism evidence="2 3">
    <name type="scientific">Gallaecimonas xiamenensis 3-C-1</name>
    <dbReference type="NCBI Taxonomy" id="745411"/>
    <lineage>
        <taxon>Bacteria</taxon>
        <taxon>Pseudomonadati</taxon>
        <taxon>Pseudomonadota</taxon>
        <taxon>Gammaproteobacteria</taxon>
        <taxon>Enterobacterales</taxon>
        <taxon>Gallaecimonadaceae</taxon>
        <taxon>Gallaecimonas</taxon>
    </lineage>
</organism>
<dbReference type="AlphaFoldDB" id="K2IZD7"/>
<dbReference type="Proteomes" id="UP000006755">
    <property type="component" value="Unassembled WGS sequence"/>
</dbReference>
<gene>
    <name evidence="2" type="ORF">B3C1_17812</name>
</gene>
<dbReference type="EMBL" id="AMRI01000035">
    <property type="protein sequence ID" value="EKE67922.1"/>
    <property type="molecule type" value="Genomic_DNA"/>
</dbReference>
<evidence type="ECO:0000256" key="1">
    <source>
        <dbReference type="SAM" id="Phobius"/>
    </source>
</evidence>
<dbReference type="STRING" id="745411.B3C1_17812"/>
<evidence type="ECO:0000313" key="2">
    <source>
        <dbReference type="EMBL" id="EKE67922.1"/>
    </source>
</evidence>
<keyword evidence="1" id="KW-0812">Transmembrane</keyword>
<keyword evidence="1" id="KW-1133">Transmembrane helix</keyword>
<accession>K2IZD7</accession>
<name>K2IZD7_9GAMM</name>
<protein>
    <submittedName>
        <fullName evidence="2">Uncharacterized protein</fullName>
    </submittedName>
</protein>
<comment type="caution">
    <text evidence="2">The sequence shown here is derived from an EMBL/GenBank/DDBJ whole genome shotgun (WGS) entry which is preliminary data.</text>
</comment>